<name>A0A0S4JUV0_BODSA</name>
<protein>
    <submittedName>
        <fullName evidence="2">Uncharacterized protein</fullName>
    </submittedName>
</protein>
<feature type="compositionally biased region" description="Low complexity" evidence="1">
    <location>
        <begin position="120"/>
        <end position="134"/>
    </location>
</feature>
<evidence type="ECO:0000313" key="3">
    <source>
        <dbReference type="Proteomes" id="UP000051952"/>
    </source>
</evidence>
<reference evidence="3" key="1">
    <citation type="submission" date="2015-09" db="EMBL/GenBank/DDBJ databases">
        <authorList>
            <consortium name="Pathogen Informatics"/>
        </authorList>
    </citation>
    <scope>NUCLEOTIDE SEQUENCE [LARGE SCALE GENOMIC DNA]</scope>
    <source>
        <strain evidence="3">Lake Konstanz</strain>
    </source>
</reference>
<organism evidence="2 3">
    <name type="scientific">Bodo saltans</name>
    <name type="common">Flagellated protozoan</name>
    <dbReference type="NCBI Taxonomy" id="75058"/>
    <lineage>
        <taxon>Eukaryota</taxon>
        <taxon>Discoba</taxon>
        <taxon>Euglenozoa</taxon>
        <taxon>Kinetoplastea</taxon>
        <taxon>Metakinetoplastina</taxon>
        <taxon>Eubodonida</taxon>
        <taxon>Bodonidae</taxon>
        <taxon>Bodo</taxon>
    </lineage>
</organism>
<dbReference type="AlphaFoldDB" id="A0A0S4JUV0"/>
<proteinExistence type="predicted"/>
<evidence type="ECO:0000313" key="2">
    <source>
        <dbReference type="EMBL" id="CUG93821.1"/>
    </source>
</evidence>
<accession>A0A0S4JUV0</accession>
<sequence length="142" mass="16075">MALGVLELVGGEEAIERQALERNEAVIFIPIVMLEATERSAVEVVQQNNAVWLEMMEKQRLADVNSDSSQLDDNEQLVSLFKDSNHNNRKGNSEDRHRPPPNLFLPRFALDSNDDEDRNNMSMTTTTPPSYSNSLESDQEVK</sequence>
<dbReference type="EMBL" id="CYKH01002196">
    <property type="protein sequence ID" value="CUG93821.1"/>
    <property type="molecule type" value="Genomic_DNA"/>
</dbReference>
<gene>
    <name evidence="2" type="ORF">BSAL_44950</name>
</gene>
<evidence type="ECO:0000256" key="1">
    <source>
        <dbReference type="SAM" id="MobiDB-lite"/>
    </source>
</evidence>
<feature type="region of interest" description="Disordered" evidence="1">
    <location>
        <begin position="62"/>
        <end position="142"/>
    </location>
</feature>
<keyword evidence="3" id="KW-1185">Reference proteome</keyword>
<dbReference type="Proteomes" id="UP000051952">
    <property type="component" value="Unassembled WGS sequence"/>
</dbReference>
<feature type="compositionally biased region" description="Basic and acidic residues" evidence="1">
    <location>
        <begin position="83"/>
        <end position="98"/>
    </location>
</feature>
<dbReference type="VEuPathDB" id="TriTrypDB:BSAL_44950"/>